<feature type="compositionally biased region" description="Low complexity" evidence="1">
    <location>
        <begin position="119"/>
        <end position="135"/>
    </location>
</feature>
<gene>
    <name evidence="3" type="ORF">SLS60_001076</name>
</gene>
<dbReference type="Proteomes" id="UP001521785">
    <property type="component" value="Unassembled WGS sequence"/>
</dbReference>
<organism evidence="3 4">
    <name type="scientific">Paraconiothyrium brasiliense</name>
    <dbReference type="NCBI Taxonomy" id="300254"/>
    <lineage>
        <taxon>Eukaryota</taxon>
        <taxon>Fungi</taxon>
        <taxon>Dikarya</taxon>
        <taxon>Ascomycota</taxon>
        <taxon>Pezizomycotina</taxon>
        <taxon>Dothideomycetes</taxon>
        <taxon>Pleosporomycetidae</taxon>
        <taxon>Pleosporales</taxon>
        <taxon>Massarineae</taxon>
        <taxon>Didymosphaeriaceae</taxon>
        <taxon>Paraconiothyrium</taxon>
    </lineage>
</organism>
<evidence type="ECO:0000313" key="3">
    <source>
        <dbReference type="EMBL" id="KAL1612846.1"/>
    </source>
</evidence>
<feature type="compositionally biased region" description="Polar residues" evidence="1">
    <location>
        <begin position="100"/>
        <end position="111"/>
    </location>
</feature>
<feature type="compositionally biased region" description="Polar residues" evidence="1">
    <location>
        <begin position="136"/>
        <end position="157"/>
    </location>
</feature>
<accession>A0ABR3S821</accession>
<feature type="transmembrane region" description="Helical" evidence="2">
    <location>
        <begin position="213"/>
        <end position="234"/>
    </location>
</feature>
<evidence type="ECO:0000313" key="4">
    <source>
        <dbReference type="Proteomes" id="UP001521785"/>
    </source>
</evidence>
<protein>
    <submittedName>
        <fullName evidence="3">Uncharacterized protein</fullName>
    </submittedName>
</protein>
<keyword evidence="2" id="KW-0472">Membrane</keyword>
<evidence type="ECO:0000256" key="1">
    <source>
        <dbReference type="SAM" id="MobiDB-lite"/>
    </source>
</evidence>
<feature type="compositionally biased region" description="Polar residues" evidence="1">
    <location>
        <begin position="30"/>
        <end position="43"/>
    </location>
</feature>
<keyword evidence="2" id="KW-1133">Transmembrane helix</keyword>
<feature type="region of interest" description="Disordered" evidence="1">
    <location>
        <begin position="1"/>
        <end position="20"/>
    </location>
</feature>
<feature type="compositionally biased region" description="Polar residues" evidence="1">
    <location>
        <begin position="80"/>
        <end position="92"/>
    </location>
</feature>
<reference evidence="3 4" key="1">
    <citation type="submission" date="2024-02" db="EMBL/GenBank/DDBJ databases">
        <title>De novo assembly and annotation of 12 fungi associated with fruit tree decline syndrome in Ontario, Canada.</title>
        <authorList>
            <person name="Sulman M."/>
            <person name="Ellouze W."/>
            <person name="Ilyukhin E."/>
        </authorList>
    </citation>
    <scope>NUCLEOTIDE SEQUENCE [LARGE SCALE GENOMIC DNA]</scope>
    <source>
        <strain evidence="3 4">M42-189</strain>
    </source>
</reference>
<comment type="caution">
    <text evidence="3">The sequence shown here is derived from an EMBL/GenBank/DDBJ whole genome shotgun (WGS) entry which is preliminary data.</text>
</comment>
<keyword evidence="4" id="KW-1185">Reference proteome</keyword>
<name>A0ABR3S821_9PLEO</name>
<feature type="compositionally biased region" description="Basic residues" evidence="1">
    <location>
        <begin position="1"/>
        <end position="10"/>
    </location>
</feature>
<sequence length="594" mass="66553">MATVRPRRHNGSLGDSWGSAEYLDDNVSIDSADSLSDAGSQSDYFEEHVRDILDDEEDDMATPMPHPRTARAPEDRQDTPTKLSTSRLSQRPQMGRNGSRPFQQPTPQQSPEPAFIMPSINASANGFNSAAGASSLRNSQLKSRTPRRNSVQSQQMSRFPRSGNRYAAPVERQQEEPVNPWHFLELFWDYAGRPVLGYFYDIFRMVIAGLKPIAGVAGLIAVVVLTLQFGSIYLKNSFQTTLAPFCALPFSGYVLPFCDSMPNDRQPDFEELVNIQTSFEDLLEANKDSYALPANMKKSQVAMRDLRTQVKFSRLPSRAELEVELYTFIETAREASDDLAKYNARIGYVTDQVISTNRWTLQVLEGIAAGEANRGALSVALSYMNPAAMLYGPPETLDQLIFAQYVKHVTKLKDDITSLIHFSESLIKVLNNLDNHLDIIADIAHRDDHHLTRDREELLAQLWSMLGGNRSSKAANAASLQLLHDVRRYRSLAVQHVSATLLKLQEIRSGLDNLRDGVAAPELVGYRADIPLQWHIDVVSRSVERLRDARGESMAIERDNIRKGMREGIGGDDVRQVERGEMPTVYAKAKDEKA</sequence>
<keyword evidence="2" id="KW-0812">Transmembrane</keyword>
<feature type="region of interest" description="Disordered" evidence="1">
    <location>
        <begin position="30"/>
        <end position="166"/>
    </location>
</feature>
<dbReference type="EMBL" id="JAKJXO020000001">
    <property type="protein sequence ID" value="KAL1612846.1"/>
    <property type="molecule type" value="Genomic_DNA"/>
</dbReference>
<evidence type="ECO:0000256" key="2">
    <source>
        <dbReference type="SAM" id="Phobius"/>
    </source>
</evidence>
<proteinExistence type="predicted"/>